<dbReference type="InterPro" id="IPR051642">
    <property type="entry name" value="SWI6-like"/>
</dbReference>
<dbReference type="EMBL" id="ML986491">
    <property type="protein sequence ID" value="KAF2277177.1"/>
    <property type="molecule type" value="Genomic_DNA"/>
</dbReference>
<dbReference type="InterPro" id="IPR003163">
    <property type="entry name" value="Tscrpt_reg_HTH_APSES-type"/>
</dbReference>
<evidence type="ECO:0000259" key="2">
    <source>
        <dbReference type="PROSITE" id="PS51299"/>
    </source>
</evidence>
<dbReference type="OrthoDB" id="5562739at2759"/>
<proteinExistence type="predicted"/>
<feature type="region of interest" description="Disordered" evidence="1">
    <location>
        <begin position="12"/>
        <end position="32"/>
    </location>
</feature>
<sequence length="446" mass="49603">MRIQSLLNPFECGETHHGRRNSKSVTPPIPARPVISCPSYPKRQKIPKDAAIFAEADVNGPVNYPPHGADGDEGLLAQHRKFQLYPPLNEIERRSARRIPYNSDKKDFMPKTGREAFEVFQYQFKVPGDEKTYNVLWDYQVGLVRITPFFKCCKYSKTTPAKVLNLNPGLRDISYSITGGALAAQGYWMPYDAAKAVAATFAYNIRYALTPLFGNDFPSTCLHPRDPNFAKFLIDPAIVRKCTRDTHRWREEGSSYRVAKPDNNSPTPPLPPPITTPGMTFVNPPWSSPKTTKRQHRVKVSDQESGYGSTDEDHQEKCVFSPDVSPRSCGWTAINQPYSPTSVSGFSSPQRWLTSVPSSTAPLVAKRTLSKVVYEDDKEVVRPSTAVSTAASTTESITMGETDDEVESKGYRHTQVDFDAATTLLGLRAAESSLHPAKRTRHGSGS</sequence>
<dbReference type="PANTHER" id="PTHR43828:SF5">
    <property type="entry name" value="TRANSCRIPTIONAL REPRESSOR XBP1"/>
    <property type="match status" value="1"/>
</dbReference>
<accession>A0A6A6JKY6</accession>
<dbReference type="PROSITE" id="PS51299">
    <property type="entry name" value="HTH_APSES"/>
    <property type="match status" value="1"/>
</dbReference>
<name>A0A6A6JKY6_WESOR</name>
<dbReference type="PANTHER" id="PTHR43828">
    <property type="entry name" value="ASPARAGINASE"/>
    <property type="match status" value="1"/>
</dbReference>
<evidence type="ECO:0000313" key="4">
    <source>
        <dbReference type="Proteomes" id="UP000800097"/>
    </source>
</evidence>
<dbReference type="Gene3D" id="3.10.260.10">
    <property type="entry name" value="Transcription regulator HTH, APSES-type DNA-binding domain"/>
    <property type="match status" value="1"/>
</dbReference>
<dbReference type="GO" id="GO:0000981">
    <property type="term" value="F:DNA-binding transcription factor activity, RNA polymerase II-specific"/>
    <property type="evidence" value="ECO:0007669"/>
    <property type="project" value="UniProtKB-ARBA"/>
</dbReference>
<dbReference type="GeneID" id="54555849"/>
<protein>
    <recommendedName>
        <fullName evidence="2">HTH APSES-type domain-containing protein</fullName>
    </recommendedName>
</protein>
<dbReference type="RefSeq" id="XP_033654716.1">
    <property type="nucleotide sequence ID" value="XM_033802674.1"/>
</dbReference>
<gene>
    <name evidence="3" type="ORF">EI97DRAFT_500789</name>
</gene>
<organism evidence="3 4">
    <name type="scientific">Westerdykella ornata</name>
    <dbReference type="NCBI Taxonomy" id="318751"/>
    <lineage>
        <taxon>Eukaryota</taxon>
        <taxon>Fungi</taxon>
        <taxon>Dikarya</taxon>
        <taxon>Ascomycota</taxon>
        <taxon>Pezizomycotina</taxon>
        <taxon>Dothideomycetes</taxon>
        <taxon>Pleosporomycetidae</taxon>
        <taxon>Pleosporales</taxon>
        <taxon>Sporormiaceae</taxon>
        <taxon>Westerdykella</taxon>
    </lineage>
</organism>
<dbReference type="GO" id="GO:0030907">
    <property type="term" value="C:MBF transcription complex"/>
    <property type="evidence" value="ECO:0007669"/>
    <property type="project" value="TreeGrafter"/>
</dbReference>
<feature type="domain" description="HTH APSES-type" evidence="2">
    <location>
        <begin position="106"/>
        <end position="224"/>
    </location>
</feature>
<feature type="region of interest" description="Disordered" evidence="1">
    <location>
        <begin position="287"/>
        <end position="316"/>
    </location>
</feature>
<evidence type="ECO:0000313" key="3">
    <source>
        <dbReference type="EMBL" id="KAF2277177.1"/>
    </source>
</evidence>
<dbReference type="AlphaFoldDB" id="A0A6A6JKY6"/>
<reference evidence="3" key="1">
    <citation type="journal article" date="2020" name="Stud. Mycol.">
        <title>101 Dothideomycetes genomes: a test case for predicting lifestyles and emergence of pathogens.</title>
        <authorList>
            <person name="Haridas S."/>
            <person name="Albert R."/>
            <person name="Binder M."/>
            <person name="Bloem J."/>
            <person name="Labutti K."/>
            <person name="Salamov A."/>
            <person name="Andreopoulos B."/>
            <person name="Baker S."/>
            <person name="Barry K."/>
            <person name="Bills G."/>
            <person name="Bluhm B."/>
            <person name="Cannon C."/>
            <person name="Castanera R."/>
            <person name="Culley D."/>
            <person name="Daum C."/>
            <person name="Ezra D."/>
            <person name="Gonzalez J."/>
            <person name="Henrissat B."/>
            <person name="Kuo A."/>
            <person name="Liang C."/>
            <person name="Lipzen A."/>
            <person name="Lutzoni F."/>
            <person name="Magnuson J."/>
            <person name="Mondo S."/>
            <person name="Nolan M."/>
            <person name="Ohm R."/>
            <person name="Pangilinan J."/>
            <person name="Park H.-J."/>
            <person name="Ramirez L."/>
            <person name="Alfaro M."/>
            <person name="Sun H."/>
            <person name="Tritt A."/>
            <person name="Yoshinaga Y."/>
            <person name="Zwiers L.-H."/>
            <person name="Turgeon B."/>
            <person name="Goodwin S."/>
            <person name="Spatafora J."/>
            <person name="Crous P."/>
            <person name="Grigoriev I."/>
        </authorList>
    </citation>
    <scope>NUCLEOTIDE SEQUENCE</scope>
    <source>
        <strain evidence="3">CBS 379.55</strain>
    </source>
</reference>
<feature type="region of interest" description="Disordered" evidence="1">
    <location>
        <begin position="250"/>
        <end position="273"/>
    </location>
</feature>
<dbReference type="Proteomes" id="UP000800097">
    <property type="component" value="Unassembled WGS sequence"/>
</dbReference>
<keyword evidence="4" id="KW-1185">Reference proteome</keyword>
<evidence type="ECO:0000256" key="1">
    <source>
        <dbReference type="SAM" id="MobiDB-lite"/>
    </source>
</evidence>
<dbReference type="GO" id="GO:0003677">
    <property type="term" value="F:DNA binding"/>
    <property type="evidence" value="ECO:0007669"/>
    <property type="project" value="InterPro"/>
</dbReference>
<dbReference type="GO" id="GO:0033309">
    <property type="term" value="C:SBF transcription complex"/>
    <property type="evidence" value="ECO:0007669"/>
    <property type="project" value="TreeGrafter"/>
</dbReference>
<dbReference type="SUPFAM" id="SSF54616">
    <property type="entry name" value="DNA-binding domain of Mlu1-box binding protein MBP1"/>
    <property type="match status" value="1"/>
</dbReference>
<dbReference type="InterPro" id="IPR036887">
    <property type="entry name" value="HTH_APSES_sf"/>
</dbReference>